<keyword evidence="6" id="KW-0931">ER-Golgi transport</keyword>
<keyword evidence="9" id="KW-0472">Membrane</keyword>
<evidence type="ECO:0000256" key="3">
    <source>
        <dbReference type="ARBA" id="ARBA00022692"/>
    </source>
</evidence>
<evidence type="ECO:0000256" key="2">
    <source>
        <dbReference type="ARBA" id="ARBA00022574"/>
    </source>
</evidence>
<comment type="similarity">
    <text evidence="10">Belongs to the WD repeat SEC12 family.</text>
</comment>
<name>A0A9P8T6I1_9ASCO</name>
<dbReference type="InterPro" id="IPR045260">
    <property type="entry name" value="Sec12-like"/>
</dbReference>
<evidence type="ECO:0000256" key="7">
    <source>
        <dbReference type="ARBA" id="ARBA00022927"/>
    </source>
</evidence>
<organism evidence="11 12">
    <name type="scientific">Wickerhamomyces mucosus</name>
    <dbReference type="NCBI Taxonomy" id="1378264"/>
    <lineage>
        <taxon>Eukaryota</taxon>
        <taxon>Fungi</taxon>
        <taxon>Dikarya</taxon>
        <taxon>Ascomycota</taxon>
        <taxon>Saccharomycotina</taxon>
        <taxon>Saccharomycetes</taxon>
        <taxon>Phaffomycetales</taxon>
        <taxon>Wickerhamomycetaceae</taxon>
        <taxon>Wickerhamomyces</taxon>
    </lineage>
</organism>
<keyword evidence="1 10" id="KW-0813">Transport</keyword>
<evidence type="ECO:0000256" key="1">
    <source>
        <dbReference type="ARBA" id="ARBA00022448"/>
    </source>
</evidence>
<dbReference type="AlphaFoldDB" id="A0A9P8T6I1"/>
<dbReference type="InterPro" id="IPR015943">
    <property type="entry name" value="WD40/YVTN_repeat-like_dom_sf"/>
</dbReference>
<dbReference type="GO" id="GO:0000139">
    <property type="term" value="C:Golgi membrane"/>
    <property type="evidence" value="ECO:0007669"/>
    <property type="project" value="UniProtKB-SubCell"/>
</dbReference>
<accession>A0A9P8T6I1</accession>
<dbReference type="GO" id="GO:0015031">
    <property type="term" value="P:protein transport"/>
    <property type="evidence" value="ECO:0007669"/>
    <property type="project" value="UniProtKB-KW"/>
</dbReference>
<dbReference type="GO" id="GO:0006888">
    <property type="term" value="P:endoplasmic reticulum to Golgi vesicle-mediated transport"/>
    <property type="evidence" value="ECO:0007669"/>
    <property type="project" value="UniProtKB-UniRule"/>
</dbReference>
<evidence type="ECO:0000256" key="10">
    <source>
        <dbReference type="RuleBase" id="RU369019"/>
    </source>
</evidence>
<evidence type="ECO:0000256" key="5">
    <source>
        <dbReference type="ARBA" id="ARBA00022824"/>
    </source>
</evidence>
<protein>
    <recommendedName>
        <fullName evidence="10">Guanine nucleotide-exchange factor SEC12</fullName>
    </recommendedName>
</protein>
<comment type="function">
    <text evidence="10">Guanine nucleotide-exchange factor (GEF) required for the formation or budding of transport vesicles from the ER.</text>
</comment>
<comment type="subcellular location">
    <subcellularLocation>
        <location evidence="10">Endoplasmic reticulum membrane</location>
        <topology evidence="10">Single-pass type II membrane protein</topology>
    </subcellularLocation>
    <subcellularLocation>
        <location evidence="10">Golgi apparatus membrane</location>
        <topology evidence="10">Single-pass type II membrane protein</topology>
    </subcellularLocation>
</comment>
<gene>
    <name evidence="11" type="ORF">WICMUC_005462</name>
</gene>
<keyword evidence="8" id="KW-1133">Transmembrane helix</keyword>
<keyword evidence="12" id="KW-1185">Reference proteome</keyword>
<dbReference type="EMBL" id="JAEUBF010001392">
    <property type="protein sequence ID" value="KAH3667115.1"/>
    <property type="molecule type" value="Genomic_DNA"/>
</dbReference>
<keyword evidence="3" id="KW-0812">Transmembrane</keyword>
<evidence type="ECO:0000256" key="8">
    <source>
        <dbReference type="ARBA" id="ARBA00022989"/>
    </source>
</evidence>
<dbReference type="Proteomes" id="UP000769528">
    <property type="component" value="Unassembled WGS sequence"/>
</dbReference>
<dbReference type="InterPro" id="IPR036322">
    <property type="entry name" value="WD40_repeat_dom_sf"/>
</dbReference>
<dbReference type="PANTHER" id="PTHR23284">
    <property type="entry name" value="PROLACTIN REGULATORY ELEMENT BINDING PROTEIN"/>
    <property type="match status" value="1"/>
</dbReference>
<keyword evidence="5 10" id="KW-0256">Endoplasmic reticulum</keyword>
<proteinExistence type="inferred from homology"/>
<keyword evidence="4 10" id="KW-0677">Repeat</keyword>
<comment type="caution">
    <text evidence="11">The sequence shown here is derived from an EMBL/GenBank/DDBJ whole genome shotgun (WGS) entry which is preliminary data.</text>
</comment>
<keyword evidence="2 10" id="KW-0853">WD repeat</keyword>
<evidence type="ECO:0000313" key="11">
    <source>
        <dbReference type="EMBL" id="KAH3667115.1"/>
    </source>
</evidence>
<dbReference type="SUPFAM" id="SSF50978">
    <property type="entry name" value="WD40 repeat-like"/>
    <property type="match status" value="1"/>
</dbReference>
<evidence type="ECO:0000256" key="4">
    <source>
        <dbReference type="ARBA" id="ARBA00022737"/>
    </source>
</evidence>
<reference evidence="11" key="2">
    <citation type="submission" date="2021-01" db="EMBL/GenBank/DDBJ databases">
        <authorList>
            <person name="Schikora-Tamarit M.A."/>
        </authorList>
    </citation>
    <scope>NUCLEOTIDE SEQUENCE</scope>
    <source>
        <strain evidence="11">CBS6341</strain>
    </source>
</reference>
<sequence length="485" mass="53369">MSFLLQTEFPVYGAGFQDDYHIILAGGGGEGNNGVPNKISRAKIAGSSSQPTVSIIDELEYKGDSSTGLVVNEEGVIIVGINETSENIKSGLNKHLRKFEVNNEKDQKLEFVGSVDIEKSADTNIYQKSISSSTDGSVIATVSTREEPSIVRVINGETLELIQSIESESKEIKDVSINPSGNKVSYITEREIHVIDLKTGEKFLYNKSPKNYSFAKVKFINEDEIFVAVNLTMIKGVLLLQVAIGENTIIFRKAKVISNKYSKITGLDIYNNELIAIATSDNSILFIATSDFYLLKTLKNVHKFAITKIQFSPNGKYLLSTSAAASVRIDVISKSITNRLTWLYNTLIVAFIAVLIYGVKSQITEEHLEVFDDWVHYLFDEPELEYYSAIDDSITLSGSDIEARDDGFENTEVVGTYESEAISSTTSTHSESEPAYSTEIHEGTETIIEVTSELVIKEGDIVVETTHSSAYTESIDVKSAASSLV</sequence>
<dbReference type="GO" id="GO:0005789">
    <property type="term" value="C:endoplasmic reticulum membrane"/>
    <property type="evidence" value="ECO:0007669"/>
    <property type="project" value="UniProtKB-SubCell"/>
</dbReference>
<dbReference type="GO" id="GO:0003400">
    <property type="term" value="P:regulation of COPII vesicle coating"/>
    <property type="evidence" value="ECO:0007669"/>
    <property type="project" value="UniProtKB-UniRule"/>
</dbReference>
<keyword evidence="7 10" id="KW-0653">Protein transport</keyword>
<evidence type="ECO:0000256" key="9">
    <source>
        <dbReference type="ARBA" id="ARBA00023136"/>
    </source>
</evidence>
<dbReference type="GO" id="GO:0005085">
    <property type="term" value="F:guanyl-nucleotide exchange factor activity"/>
    <property type="evidence" value="ECO:0007669"/>
    <property type="project" value="InterPro"/>
</dbReference>
<evidence type="ECO:0000313" key="12">
    <source>
        <dbReference type="Proteomes" id="UP000769528"/>
    </source>
</evidence>
<dbReference type="PANTHER" id="PTHR23284:SF0">
    <property type="entry name" value="PROLACTIN REGULATORY ELEMENT-BINDING PROTEIN"/>
    <property type="match status" value="1"/>
</dbReference>
<dbReference type="Gene3D" id="2.130.10.10">
    <property type="entry name" value="YVTN repeat-like/Quinoprotein amine dehydrogenase"/>
    <property type="match status" value="1"/>
</dbReference>
<reference evidence="11" key="1">
    <citation type="journal article" date="2021" name="Open Biol.">
        <title>Shared evolutionary footprints suggest mitochondrial oxidative damage underlies multiple complex I losses in fungi.</title>
        <authorList>
            <person name="Schikora-Tamarit M.A."/>
            <person name="Marcet-Houben M."/>
            <person name="Nosek J."/>
            <person name="Gabaldon T."/>
        </authorList>
    </citation>
    <scope>NUCLEOTIDE SEQUENCE</scope>
    <source>
        <strain evidence="11">CBS6341</strain>
    </source>
</reference>
<evidence type="ECO:0000256" key="6">
    <source>
        <dbReference type="ARBA" id="ARBA00022892"/>
    </source>
</evidence>
<dbReference type="OrthoDB" id="2013972at2759"/>